<gene>
    <name evidence="1" type="ORF">PsorP6_011451</name>
</gene>
<evidence type="ECO:0000313" key="1">
    <source>
        <dbReference type="EMBL" id="KAI9918577.1"/>
    </source>
</evidence>
<protein>
    <submittedName>
        <fullName evidence="1">Uncharacterized protein</fullName>
    </submittedName>
</protein>
<reference evidence="1 2" key="1">
    <citation type="journal article" date="2022" name="bioRxiv">
        <title>The genome of the oomycete Peronosclerospora sorghi, a cosmopolitan pathogen of maize and sorghum, is inflated with dispersed pseudogenes.</title>
        <authorList>
            <person name="Fletcher K."/>
            <person name="Martin F."/>
            <person name="Isakeit T."/>
            <person name="Cavanaugh K."/>
            <person name="Magill C."/>
            <person name="Michelmore R."/>
        </authorList>
    </citation>
    <scope>NUCLEOTIDE SEQUENCE [LARGE SCALE GENOMIC DNA]</scope>
    <source>
        <strain evidence="1">P6</strain>
    </source>
</reference>
<accession>A0ACC0WIJ4</accession>
<sequence>MYAMVKDQTDVLTTINDDLDFTQELLEEKFVFVLPGECFGMTNYFRIVLSTPHDVLPDAYNHLAEFCRRHE</sequence>
<name>A0ACC0WIJ4_9STRA</name>
<dbReference type="EMBL" id="CM047591">
    <property type="protein sequence ID" value="KAI9918577.1"/>
    <property type="molecule type" value="Genomic_DNA"/>
</dbReference>
<proteinExistence type="predicted"/>
<organism evidence="1 2">
    <name type="scientific">Peronosclerospora sorghi</name>
    <dbReference type="NCBI Taxonomy" id="230839"/>
    <lineage>
        <taxon>Eukaryota</taxon>
        <taxon>Sar</taxon>
        <taxon>Stramenopiles</taxon>
        <taxon>Oomycota</taxon>
        <taxon>Peronosporomycetes</taxon>
        <taxon>Peronosporales</taxon>
        <taxon>Peronosporaceae</taxon>
        <taxon>Peronosclerospora</taxon>
    </lineage>
</organism>
<evidence type="ECO:0000313" key="2">
    <source>
        <dbReference type="Proteomes" id="UP001163321"/>
    </source>
</evidence>
<comment type="caution">
    <text evidence="1">The sequence shown here is derived from an EMBL/GenBank/DDBJ whole genome shotgun (WGS) entry which is preliminary data.</text>
</comment>
<dbReference type="Proteomes" id="UP001163321">
    <property type="component" value="Chromosome 12"/>
</dbReference>
<keyword evidence="2" id="KW-1185">Reference proteome</keyword>